<dbReference type="GO" id="GO:0016020">
    <property type="term" value="C:membrane"/>
    <property type="evidence" value="ECO:0007669"/>
    <property type="project" value="UniProtKB-SubCell"/>
</dbReference>
<dbReference type="Pfam" id="PF02535">
    <property type="entry name" value="Zip"/>
    <property type="match status" value="2"/>
</dbReference>
<feature type="transmembrane region" description="Helical" evidence="5">
    <location>
        <begin position="35"/>
        <end position="56"/>
    </location>
</feature>
<dbReference type="Proteomes" id="UP000178684">
    <property type="component" value="Unassembled WGS sequence"/>
</dbReference>
<keyword evidence="3 5" id="KW-1133">Transmembrane helix</keyword>
<comment type="subcellular location">
    <subcellularLocation>
        <location evidence="1">Membrane</location>
        <topology evidence="1">Multi-pass membrane protein</topology>
    </subcellularLocation>
</comment>
<organism evidence="6 7">
    <name type="scientific">Candidatus Giovannonibacteria bacterium RIFCSPLOWO2_01_FULL_46_13</name>
    <dbReference type="NCBI Taxonomy" id="1798352"/>
    <lineage>
        <taxon>Bacteria</taxon>
        <taxon>Candidatus Giovannoniibacteriota</taxon>
    </lineage>
</organism>
<feature type="transmembrane region" description="Helical" evidence="5">
    <location>
        <begin position="191"/>
        <end position="212"/>
    </location>
</feature>
<dbReference type="InterPro" id="IPR003689">
    <property type="entry name" value="ZIP"/>
</dbReference>
<evidence type="ECO:0000256" key="3">
    <source>
        <dbReference type="ARBA" id="ARBA00022989"/>
    </source>
</evidence>
<evidence type="ECO:0000256" key="2">
    <source>
        <dbReference type="ARBA" id="ARBA00022692"/>
    </source>
</evidence>
<evidence type="ECO:0000313" key="6">
    <source>
        <dbReference type="EMBL" id="OGF82573.1"/>
    </source>
</evidence>
<evidence type="ECO:0000256" key="5">
    <source>
        <dbReference type="SAM" id="Phobius"/>
    </source>
</evidence>
<proteinExistence type="predicted"/>
<protein>
    <recommendedName>
        <fullName evidence="8">ZIP family metal transporter</fullName>
    </recommendedName>
</protein>
<feature type="transmembrane region" description="Helical" evidence="5">
    <location>
        <begin position="224"/>
        <end position="244"/>
    </location>
</feature>
<accession>A0A1F5X407</accession>
<keyword evidence="4 5" id="KW-0472">Membrane</keyword>
<reference evidence="6 7" key="1">
    <citation type="journal article" date="2016" name="Nat. Commun.">
        <title>Thousands of microbial genomes shed light on interconnected biogeochemical processes in an aquifer system.</title>
        <authorList>
            <person name="Anantharaman K."/>
            <person name="Brown C.T."/>
            <person name="Hug L.A."/>
            <person name="Sharon I."/>
            <person name="Castelle C.J."/>
            <person name="Probst A.J."/>
            <person name="Thomas B.C."/>
            <person name="Singh A."/>
            <person name="Wilkins M.J."/>
            <person name="Karaoz U."/>
            <person name="Brodie E.L."/>
            <person name="Williams K.H."/>
            <person name="Hubbard S.S."/>
            <person name="Banfield J.F."/>
        </authorList>
    </citation>
    <scope>NUCLEOTIDE SEQUENCE [LARGE SCALE GENOMIC DNA]</scope>
</reference>
<gene>
    <name evidence="6" type="ORF">A3B18_01255</name>
</gene>
<dbReference type="EMBL" id="MFIE01000017">
    <property type="protein sequence ID" value="OGF82573.1"/>
    <property type="molecule type" value="Genomic_DNA"/>
</dbReference>
<evidence type="ECO:0000313" key="7">
    <source>
        <dbReference type="Proteomes" id="UP000178684"/>
    </source>
</evidence>
<feature type="transmembrane region" description="Helical" evidence="5">
    <location>
        <begin position="68"/>
        <end position="89"/>
    </location>
</feature>
<feature type="transmembrane region" description="Helical" evidence="5">
    <location>
        <begin position="101"/>
        <end position="126"/>
    </location>
</feature>
<name>A0A1F5X407_9BACT</name>
<keyword evidence="2 5" id="KW-0812">Transmembrane</keyword>
<sequence length="245" mass="26937">MPLLGAILLSTFAATLVSFVGGLLPIYHSEKVSRATHYVVSFAIGALFSVSFLHLIPEAIELSTVEYAMPFVLVGILIFFLLEKFIFWYHCHDGKCPVHTYSYLVLWGDFLHNFIDGIIIGLTFLVDTRLGVVTTLAVILHEIPQEIGDFGILMHGGFSKGKALWYNFLSALSVVLGGALTYFWGPAIEPFLPASLAAVAGAFIYLAAVDLMPELHESTKISHTLIQIAFILIGVFLILAPEFFI</sequence>
<dbReference type="PANTHER" id="PTHR16950">
    <property type="entry name" value="ZINC TRANSPORTER SLC39A7 HISTIDINE-RICH MEMBRANE PROTEIN KE4"/>
    <property type="match status" value="1"/>
</dbReference>
<evidence type="ECO:0000256" key="4">
    <source>
        <dbReference type="ARBA" id="ARBA00023136"/>
    </source>
</evidence>
<dbReference type="PANTHER" id="PTHR16950:SF16">
    <property type="entry name" value="ZINC TRANSPORTER ZIP13"/>
    <property type="match status" value="1"/>
</dbReference>
<evidence type="ECO:0000256" key="1">
    <source>
        <dbReference type="ARBA" id="ARBA00004141"/>
    </source>
</evidence>
<comment type="caution">
    <text evidence="6">The sequence shown here is derived from an EMBL/GenBank/DDBJ whole genome shotgun (WGS) entry which is preliminary data.</text>
</comment>
<evidence type="ECO:0008006" key="8">
    <source>
        <dbReference type="Google" id="ProtNLM"/>
    </source>
</evidence>
<dbReference type="AlphaFoldDB" id="A0A1F5X407"/>
<dbReference type="GO" id="GO:0046873">
    <property type="term" value="F:metal ion transmembrane transporter activity"/>
    <property type="evidence" value="ECO:0007669"/>
    <property type="project" value="InterPro"/>
</dbReference>
<feature type="transmembrane region" description="Helical" evidence="5">
    <location>
        <begin position="164"/>
        <end position="185"/>
    </location>
</feature>